<protein>
    <submittedName>
        <fullName evidence="2">Uncharacterized protein</fullName>
    </submittedName>
</protein>
<proteinExistence type="predicted"/>
<gene>
    <name evidence="2" type="ORF">HK099_002022</name>
</gene>
<reference evidence="2" key="1">
    <citation type="submission" date="2020-05" db="EMBL/GenBank/DDBJ databases">
        <title>Phylogenomic resolution of chytrid fungi.</title>
        <authorList>
            <person name="Stajich J.E."/>
            <person name="Amses K."/>
            <person name="Simmons R."/>
            <person name="Seto K."/>
            <person name="Myers J."/>
            <person name="Bonds A."/>
            <person name="Quandt C.A."/>
            <person name="Barry K."/>
            <person name="Liu P."/>
            <person name="Grigoriev I."/>
            <person name="Longcore J.E."/>
            <person name="James T.Y."/>
        </authorList>
    </citation>
    <scope>NUCLEOTIDE SEQUENCE</scope>
    <source>
        <strain evidence="2">JEL0476</strain>
    </source>
</reference>
<comment type="caution">
    <text evidence="2">The sequence shown here is derived from an EMBL/GenBank/DDBJ whole genome shotgun (WGS) entry which is preliminary data.</text>
</comment>
<evidence type="ECO:0000256" key="1">
    <source>
        <dbReference type="SAM" id="MobiDB-lite"/>
    </source>
</evidence>
<dbReference type="AlphaFoldDB" id="A0AAD5XRT1"/>
<sequence>MSNNLDSIKNESSKDKSSLRYTSQIKEEPQVDSWMEDRLIIKDLLKQLQLKDEQLKKLKFNEKSPPPLTQSLNKNVLKMVDNLAEKIPFIETKFKTIDVFIHLEKFDRYITTATNYDCYHDELCLMASYDKLADVHQVQCQLHFDVTSDWSMIQVPAYRSWLVSYFRIYENADKCRKTLMSETTVQTRSAEEFHAYLSSLKRQVPASNQLNHDFQLCFVNGIHPDIALPIHQNYNKLTRTQQPDARFLPQEEWAAFLTEVFDLDNKFGHGLQQKKLAKRKFTSSKLSSVIVPPTSAMYPTRIHLQHLEALDGYDPVVNI</sequence>
<dbReference type="Proteomes" id="UP001211065">
    <property type="component" value="Unassembled WGS sequence"/>
</dbReference>
<name>A0AAD5XRT1_9FUNG</name>
<evidence type="ECO:0000313" key="3">
    <source>
        <dbReference type="Proteomes" id="UP001211065"/>
    </source>
</evidence>
<evidence type="ECO:0000313" key="2">
    <source>
        <dbReference type="EMBL" id="KAJ3202016.1"/>
    </source>
</evidence>
<accession>A0AAD5XRT1</accession>
<feature type="compositionally biased region" description="Basic and acidic residues" evidence="1">
    <location>
        <begin position="8"/>
        <end position="18"/>
    </location>
</feature>
<dbReference type="EMBL" id="JADGJW010001635">
    <property type="protein sequence ID" value="KAJ3202016.1"/>
    <property type="molecule type" value="Genomic_DNA"/>
</dbReference>
<feature type="region of interest" description="Disordered" evidence="1">
    <location>
        <begin position="1"/>
        <end position="28"/>
    </location>
</feature>
<organism evidence="2 3">
    <name type="scientific">Clydaea vesicula</name>
    <dbReference type="NCBI Taxonomy" id="447962"/>
    <lineage>
        <taxon>Eukaryota</taxon>
        <taxon>Fungi</taxon>
        <taxon>Fungi incertae sedis</taxon>
        <taxon>Chytridiomycota</taxon>
        <taxon>Chytridiomycota incertae sedis</taxon>
        <taxon>Chytridiomycetes</taxon>
        <taxon>Lobulomycetales</taxon>
        <taxon>Lobulomycetaceae</taxon>
        <taxon>Clydaea</taxon>
    </lineage>
</organism>
<keyword evidence="3" id="KW-1185">Reference proteome</keyword>